<reference evidence="2 3" key="1">
    <citation type="submission" date="2019-03" db="EMBL/GenBank/DDBJ databases">
        <title>Sequencing the genomes of 1000 actinobacteria strains.</title>
        <authorList>
            <person name="Klenk H.-P."/>
        </authorList>
    </citation>
    <scope>NUCLEOTIDE SEQUENCE [LARGE SCALE GENOMIC DNA]</scope>
    <source>
        <strain evidence="2 3">DSM 18936</strain>
    </source>
</reference>
<dbReference type="Proteomes" id="UP000294558">
    <property type="component" value="Unassembled WGS sequence"/>
</dbReference>
<dbReference type="InterPro" id="IPR011009">
    <property type="entry name" value="Kinase-like_dom_sf"/>
</dbReference>
<name>A0A4R7HYM8_9ACTN</name>
<protein>
    <submittedName>
        <fullName evidence="2">Phosphotransferase family enzyme</fullName>
    </submittedName>
</protein>
<dbReference type="GO" id="GO:0016740">
    <property type="term" value="F:transferase activity"/>
    <property type="evidence" value="ECO:0007669"/>
    <property type="project" value="UniProtKB-KW"/>
</dbReference>
<dbReference type="SUPFAM" id="SSF56112">
    <property type="entry name" value="Protein kinase-like (PK-like)"/>
    <property type="match status" value="1"/>
</dbReference>
<organism evidence="2 3">
    <name type="scientific">Ilumatobacter fluminis</name>
    <dbReference type="NCBI Taxonomy" id="467091"/>
    <lineage>
        <taxon>Bacteria</taxon>
        <taxon>Bacillati</taxon>
        <taxon>Actinomycetota</taxon>
        <taxon>Acidimicrobiia</taxon>
        <taxon>Acidimicrobiales</taxon>
        <taxon>Ilumatobacteraceae</taxon>
        <taxon>Ilumatobacter</taxon>
    </lineage>
</organism>
<dbReference type="EMBL" id="SOAU01000001">
    <property type="protein sequence ID" value="TDT15794.1"/>
    <property type="molecule type" value="Genomic_DNA"/>
</dbReference>
<dbReference type="InterPro" id="IPR002575">
    <property type="entry name" value="Aminoglycoside_PTrfase"/>
</dbReference>
<sequence>MHASGGRLVDCHTSQVQYRPASDLVVRYRCRIERNGSTIDDTVLAGTTTNGIPTGTLPVEAVSPSGEHLKVGVWRWPFDPVLSALETMVTPHLAVQHLAGLVGGRPSLEVVAYRPTERAVVRATGDGRSIYLKVVAPAAVDGLVTRHETLAAAGLPVPRVEASGTGWIAMGALEGTTLRDRLKAGRSEHPPANAYRELIDTMSTVDLGGLPPVRSRLDDAPHHAAMLAAVEPSLRTRLDDLIGQLTASAPAPTVATAHGDLHESQLVVDDERIIGLLDIDDAGPGDPLDDAGTLLAHLRFRALAADDPSIDAVADGIRSAMCRRFTPADLDHRVAGVLIGLATGPFRLQHEDWRRTTDAVVDLAERHLEAAT</sequence>
<feature type="domain" description="Aminoglycoside phosphotransferase" evidence="1">
    <location>
        <begin position="122"/>
        <end position="304"/>
    </location>
</feature>
<keyword evidence="2" id="KW-0808">Transferase</keyword>
<dbReference type="Pfam" id="PF01636">
    <property type="entry name" value="APH"/>
    <property type="match status" value="1"/>
</dbReference>
<comment type="caution">
    <text evidence="2">The sequence shown here is derived from an EMBL/GenBank/DDBJ whole genome shotgun (WGS) entry which is preliminary data.</text>
</comment>
<gene>
    <name evidence="2" type="ORF">BDK89_1372</name>
</gene>
<evidence type="ECO:0000313" key="3">
    <source>
        <dbReference type="Proteomes" id="UP000294558"/>
    </source>
</evidence>
<dbReference type="AlphaFoldDB" id="A0A4R7HYM8"/>
<evidence type="ECO:0000259" key="1">
    <source>
        <dbReference type="Pfam" id="PF01636"/>
    </source>
</evidence>
<accession>A0A4R7HYM8</accession>
<evidence type="ECO:0000313" key="2">
    <source>
        <dbReference type="EMBL" id="TDT15794.1"/>
    </source>
</evidence>
<proteinExistence type="predicted"/>
<dbReference type="Gene3D" id="3.90.1200.10">
    <property type="match status" value="1"/>
</dbReference>
<keyword evidence="3" id="KW-1185">Reference proteome</keyword>